<evidence type="ECO:0000256" key="3">
    <source>
        <dbReference type="ARBA" id="ARBA00012824"/>
    </source>
</evidence>
<keyword evidence="4" id="KW-0413">Isomerase</keyword>
<dbReference type="PANTHER" id="PTHR42839:SF2">
    <property type="entry name" value="ISOCHORISMATE SYNTHASE ENTC"/>
    <property type="match status" value="1"/>
</dbReference>
<evidence type="ECO:0000256" key="5">
    <source>
        <dbReference type="ARBA" id="ARBA00041564"/>
    </source>
</evidence>
<dbReference type="InterPro" id="IPR015890">
    <property type="entry name" value="Chorismate_C"/>
</dbReference>
<keyword evidence="8" id="KW-1185">Reference proteome</keyword>
<evidence type="ECO:0000256" key="4">
    <source>
        <dbReference type="ARBA" id="ARBA00023235"/>
    </source>
</evidence>
<dbReference type="Gene3D" id="3.60.120.10">
    <property type="entry name" value="Anthranilate synthase"/>
    <property type="match status" value="1"/>
</dbReference>
<gene>
    <name evidence="7" type="ORF">FD20_GL000229</name>
</gene>
<dbReference type="InterPro" id="IPR004561">
    <property type="entry name" value="IsoChor_synthase"/>
</dbReference>
<comment type="caution">
    <text evidence="7">The sequence shown here is derived from an EMBL/GenBank/DDBJ whole genome shotgun (WGS) entry which is preliminary data.</text>
</comment>
<comment type="similarity">
    <text evidence="2">Belongs to the isochorismate synthase family.</text>
</comment>
<name>A0A0R1Q3Z1_9LACO</name>
<evidence type="ECO:0000313" key="7">
    <source>
        <dbReference type="EMBL" id="KRL37556.1"/>
    </source>
</evidence>
<dbReference type="Pfam" id="PF00425">
    <property type="entry name" value="Chorismate_bind"/>
    <property type="match status" value="1"/>
</dbReference>
<evidence type="ECO:0000313" key="8">
    <source>
        <dbReference type="Proteomes" id="UP000051155"/>
    </source>
</evidence>
<protein>
    <recommendedName>
        <fullName evidence="3">isochorismate synthase</fullName>
        <ecNumber evidence="3">5.4.4.2</ecNumber>
    </recommendedName>
    <alternativeName>
        <fullName evidence="5">Isochorismate mutase</fullName>
    </alternativeName>
</protein>
<dbReference type="PANTHER" id="PTHR42839">
    <property type="entry name" value="ISOCHORISMATE SYNTHASE ENTC"/>
    <property type="match status" value="1"/>
</dbReference>
<feature type="domain" description="Chorismate-utilising enzyme C-terminal" evidence="6">
    <location>
        <begin position="173"/>
        <end position="423"/>
    </location>
</feature>
<dbReference type="RefSeq" id="WP_057736838.1">
    <property type="nucleotide sequence ID" value="NZ_AZEG01000010.1"/>
</dbReference>
<dbReference type="STRING" id="1423812.FD20_GL000229"/>
<dbReference type="SUPFAM" id="SSF56322">
    <property type="entry name" value="ADC synthase"/>
    <property type="match status" value="1"/>
</dbReference>
<comment type="catalytic activity">
    <reaction evidence="1">
        <text>chorismate = isochorismate</text>
        <dbReference type="Rhea" id="RHEA:18985"/>
        <dbReference type="ChEBI" id="CHEBI:29748"/>
        <dbReference type="ChEBI" id="CHEBI:29780"/>
        <dbReference type="EC" id="5.4.4.2"/>
    </reaction>
</comment>
<organism evidence="7 8">
    <name type="scientific">Liquorilactobacillus uvarum DSM 19971</name>
    <dbReference type="NCBI Taxonomy" id="1423812"/>
    <lineage>
        <taxon>Bacteria</taxon>
        <taxon>Bacillati</taxon>
        <taxon>Bacillota</taxon>
        <taxon>Bacilli</taxon>
        <taxon>Lactobacillales</taxon>
        <taxon>Lactobacillaceae</taxon>
        <taxon>Liquorilactobacillus</taxon>
    </lineage>
</organism>
<evidence type="ECO:0000256" key="1">
    <source>
        <dbReference type="ARBA" id="ARBA00000799"/>
    </source>
</evidence>
<reference evidence="7 8" key="1">
    <citation type="journal article" date="2015" name="Genome Announc.">
        <title>Expanding the biotechnology potential of lactobacilli through comparative genomics of 213 strains and associated genera.</title>
        <authorList>
            <person name="Sun Z."/>
            <person name="Harris H.M."/>
            <person name="McCann A."/>
            <person name="Guo C."/>
            <person name="Argimon S."/>
            <person name="Zhang W."/>
            <person name="Yang X."/>
            <person name="Jeffery I.B."/>
            <person name="Cooney J.C."/>
            <person name="Kagawa T.F."/>
            <person name="Liu W."/>
            <person name="Song Y."/>
            <person name="Salvetti E."/>
            <person name="Wrobel A."/>
            <person name="Rasinkangas P."/>
            <person name="Parkhill J."/>
            <person name="Rea M.C."/>
            <person name="O'Sullivan O."/>
            <person name="Ritari J."/>
            <person name="Douillard F.P."/>
            <person name="Paul Ross R."/>
            <person name="Yang R."/>
            <person name="Briner A.E."/>
            <person name="Felis G.E."/>
            <person name="de Vos W.M."/>
            <person name="Barrangou R."/>
            <person name="Klaenhammer T.R."/>
            <person name="Caufield P.W."/>
            <person name="Cui Y."/>
            <person name="Zhang H."/>
            <person name="O'Toole P.W."/>
        </authorList>
    </citation>
    <scope>NUCLEOTIDE SEQUENCE [LARGE SCALE GENOMIC DNA]</scope>
    <source>
        <strain evidence="7 8">DSM 19971</strain>
    </source>
</reference>
<dbReference type="Proteomes" id="UP000051155">
    <property type="component" value="Unassembled WGS sequence"/>
</dbReference>
<dbReference type="EC" id="5.4.4.2" evidence="3"/>
<evidence type="ECO:0000259" key="6">
    <source>
        <dbReference type="Pfam" id="PF00425"/>
    </source>
</evidence>
<dbReference type="NCBIfam" id="TIGR00543">
    <property type="entry name" value="isochor_syn"/>
    <property type="match status" value="1"/>
</dbReference>
<sequence length="442" mass="49489">MNQLIYYLKTELPNIKLKKMLSLMTKWQTAFIFQAPSNNTVRLAYGAIAEHYFAKDEDQFNALKNWQVLLKKNLVNIKQTSENRLALVGSFAFDPNAEKENAFWGKLAQGYFFLPKYTVIKSGNSTELITCSFDAAALEKESSFFAQKLQNTPNYSLTLAEHVPFTKNNTALDQWTDAVAATTDKIQQHQLEKVVLARSLEATFSDAVNPLAVWRKLTLTQPQTYHILLKTASGSFISSTPERFAKFKNQQIQTAAVAGTIKRGQTRAEDDRLGSQLLNDHKNLQEQKYVLEAIGKILRKQGLTVRHSKRPQLLKNTNVQHLYTPIMANGNFELFQVLRDLHPTPALGGLPREKALRQIAQVEPGTRGLFGSPLGYFQFDDTGELAVGIRSALLTANSVHLFAGAGIVSESVPQNEAAETQLKFQPLLHVLGDQTDEHTDIN</sequence>
<dbReference type="InterPro" id="IPR005801">
    <property type="entry name" value="ADC_synthase"/>
</dbReference>
<dbReference type="GO" id="GO:0008909">
    <property type="term" value="F:isochorismate synthase activity"/>
    <property type="evidence" value="ECO:0007669"/>
    <property type="project" value="UniProtKB-EC"/>
</dbReference>
<dbReference type="EMBL" id="AZEG01000010">
    <property type="protein sequence ID" value="KRL37556.1"/>
    <property type="molecule type" value="Genomic_DNA"/>
</dbReference>
<dbReference type="AlphaFoldDB" id="A0A0R1Q3Z1"/>
<accession>A0A0R1Q3Z1</accession>
<dbReference type="PATRIC" id="fig|1423812.3.peg.231"/>
<evidence type="ECO:0000256" key="2">
    <source>
        <dbReference type="ARBA" id="ARBA00005297"/>
    </source>
</evidence>
<proteinExistence type="inferred from homology"/>